<dbReference type="GO" id="GO:0005765">
    <property type="term" value="C:lysosomal membrane"/>
    <property type="evidence" value="ECO:0007669"/>
    <property type="project" value="TreeGrafter"/>
</dbReference>
<dbReference type="InterPro" id="IPR019498">
    <property type="entry name" value="MENTAL"/>
</dbReference>
<evidence type="ECO:0000313" key="10">
    <source>
        <dbReference type="EMBL" id="SSX31114.1"/>
    </source>
</evidence>
<feature type="transmembrane region" description="Helical" evidence="5">
    <location>
        <begin position="157"/>
        <end position="174"/>
    </location>
</feature>
<dbReference type="GO" id="GO:0005789">
    <property type="term" value="C:endoplasmic reticulum membrane"/>
    <property type="evidence" value="ECO:0007669"/>
    <property type="project" value="TreeGrafter"/>
</dbReference>
<dbReference type="EMBL" id="UFQS01001599">
    <property type="protein sequence ID" value="SSX11547.1"/>
    <property type="molecule type" value="Genomic_DNA"/>
</dbReference>
<name>A0A336ML17_CULSO</name>
<organism evidence="10">
    <name type="scientific">Culicoides sonorensis</name>
    <name type="common">Biting midge</name>
    <dbReference type="NCBI Taxonomy" id="179676"/>
    <lineage>
        <taxon>Eukaryota</taxon>
        <taxon>Metazoa</taxon>
        <taxon>Ecdysozoa</taxon>
        <taxon>Arthropoda</taxon>
        <taxon>Hexapoda</taxon>
        <taxon>Insecta</taxon>
        <taxon>Pterygota</taxon>
        <taxon>Neoptera</taxon>
        <taxon>Endopterygota</taxon>
        <taxon>Diptera</taxon>
        <taxon>Nematocera</taxon>
        <taxon>Chironomoidea</taxon>
        <taxon>Ceratopogonidae</taxon>
        <taxon>Ceratopogoninae</taxon>
        <taxon>Culicoides</taxon>
        <taxon>Monoculicoides</taxon>
    </lineage>
</organism>
<feature type="region of interest" description="Disordered" evidence="4">
    <location>
        <begin position="1"/>
        <end position="30"/>
    </location>
</feature>
<dbReference type="PROSITE" id="PS51439">
    <property type="entry name" value="MENTAL"/>
    <property type="match status" value="1"/>
</dbReference>
<keyword evidence="3 5" id="KW-0472">Membrane</keyword>
<reference evidence="10" key="2">
    <citation type="submission" date="2018-07" db="EMBL/GenBank/DDBJ databases">
        <authorList>
            <person name="Quirk P.G."/>
            <person name="Krulwich T.A."/>
        </authorList>
    </citation>
    <scope>NUCLEOTIDE SEQUENCE</scope>
</reference>
<evidence type="ECO:0000256" key="4">
    <source>
        <dbReference type="SAM" id="MobiDB-lite"/>
    </source>
</evidence>
<feature type="domain" description="MENTAL" evidence="7">
    <location>
        <begin position="48"/>
        <end position="225"/>
    </location>
</feature>
<dbReference type="VEuPathDB" id="VectorBase:CSON003305"/>
<dbReference type="VEuPathDB" id="VectorBase:CSON003395"/>
<dbReference type="PRINTS" id="PR00978">
    <property type="entry name" value="STARPROTEIN"/>
</dbReference>
<feature type="transmembrane region" description="Helical" evidence="5">
    <location>
        <begin position="50"/>
        <end position="72"/>
    </location>
</feature>
<evidence type="ECO:0000313" key="8">
    <source>
        <dbReference type="EMBL" id="SSX11547.1"/>
    </source>
</evidence>
<dbReference type="GO" id="GO:0140284">
    <property type="term" value="C:endoplasmic reticulum-endosome membrane contact site"/>
    <property type="evidence" value="ECO:0007669"/>
    <property type="project" value="TreeGrafter"/>
</dbReference>
<dbReference type="SUPFAM" id="SSF55961">
    <property type="entry name" value="Bet v1-like"/>
    <property type="match status" value="1"/>
</dbReference>
<dbReference type="PANTHER" id="PTHR46121:SF4">
    <property type="entry name" value="STEROIDOGENIC ACUTE REGULATORY PROTEIN-LIKE"/>
    <property type="match status" value="1"/>
</dbReference>
<dbReference type="InterPro" id="IPR051869">
    <property type="entry name" value="STARD3"/>
</dbReference>
<evidence type="ECO:0000259" key="6">
    <source>
        <dbReference type="PROSITE" id="PS50848"/>
    </source>
</evidence>
<accession>A0A336ML17</accession>
<dbReference type="Pfam" id="PF10457">
    <property type="entry name" value="MENTAL"/>
    <property type="match status" value="1"/>
</dbReference>
<reference evidence="8" key="1">
    <citation type="submission" date="2018-04" db="EMBL/GenBank/DDBJ databases">
        <authorList>
            <person name="Go L.Y."/>
            <person name="Mitchell J.A."/>
        </authorList>
    </citation>
    <scope>NUCLEOTIDE SEQUENCE</scope>
    <source>
        <tissue evidence="8">Whole organism</tissue>
    </source>
</reference>
<comment type="subcellular location">
    <subcellularLocation>
        <location evidence="1">Membrane</location>
        <topology evidence="1">Multi-pass membrane protein</topology>
    </subcellularLocation>
</comment>
<evidence type="ECO:0000313" key="9">
    <source>
        <dbReference type="EMBL" id="SSX11604.1"/>
    </source>
</evidence>
<dbReference type="InterPro" id="IPR000799">
    <property type="entry name" value="StAR-like"/>
</dbReference>
<dbReference type="PROSITE" id="PS50848">
    <property type="entry name" value="START"/>
    <property type="match status" value="1"/>
</dbReference>
<dbReference type="OMA" id="RSCRLIY"/>
<feature type="transmembrane region" description="Helical" evidence="5">
    <location>
        <begin position="124"/>
        <end position="145"/>
    </location>
</feature>
<dbReference type="EMBL" id="UFQT01001599">
    <property type="protein sequence ID" value="SSX31114.1"/>
    <property type="molecule type" value="Genomic_DNA"/>
</dbReference>
<dbReference type="Gene3D" id="3.30.530.20">
    <property type="match status" value="2"/>
</dbReference>
<dbReference type="GO" id="GO:0031902">
    <property type="term" value="C:late endosome membrane"/>
    <property type="evidence" value="ECO:0007669"/>
    <property type="project" value="TreeGrafter"/>
</dbReference>
<evidence type="ECO:0000256" key="5">
    <source>
        <dbReference type="SAM" id="Phobius"/>
    </source>
</evidence>
<feature type="domain" description="START" evidence="6">
    <location>
        <begin position="263"/>
        <end position="554"/>
    </location>
</feature>
<feature type="transmembrane region" description="Helical" evidence="5">
    <location>
        <begin position="92"/>
        <end position="118"/>
    </location>
</feature>
<keyword evidence="5" id="KW-1133">Transmembrane helix</keyword>
<protein>
    <submittedName>
        <fullName evidence="10">CSON003305 protein</fullName>
    </submittedName>
    <submittedName>
        <fullName evidence="9">CSON003395 protein</fullName>
    </submittedName>
</protein>
<evidence type="ECO:0000256" key="3">
    <source>
        <dbReference type="ARBA" id="ARBA00023136"/>
    </source>
</evidence>
<dbReference type="Pfam" id="PF01852">
    <property type="entry name" value="START"/>
    <property type="match status" value="2"/>
</dbReference>
<dbReference type="GO" id="GO:0008289">
    <property type="term" value="F:lipid binding"/>
    <property type="evidence" value="ECO:0007669"/>
    <property type="project" value="InterPro"/>
</dbReference>
<dbReference type="EMBL" id="UFQS01001614">
    <property type="protein sequence ID" value="SSX11604.1"/>
    <property type="molecule type" value="Genomic_DNA"/>
</dbReference>
<evidence type="ECO:0000259" key="7">
    <source>
        <dbReference type="PROSITE" id="PS51439"/>
    </source>
</evidence>
<proteinExistence type="predicted"/>
<dbReference type="GO" id="GO:0099044">
    <property type="term" value="P:vesicle tethering to endoplasmic reticulum"/>
    <property type="evidence" value="ECO:0007669"/>
    <property type="project" value="TreeGrafter"/>
</dbReference>
<dbReference type="EMBL" id="UFQT01001614">
    <property type="protein sequence ID" value="SSX31171.1"/>
    <property type="molecule type" value="Genomic_DNA"/>
</dbReference>
<gene>
    <name evidence="10" type="primary">CSON003305</name>
    <name evidence="9" type="synonym">CSON003395</name>
</gene>
<dbReference type="PANTHER" id="PTHR46121">
    <property type="entry name" value="STEROIDOGENIC ACUTE REGULATORY PROTEIN-LIKE"/>
    <property type="match status" value="1"/>
</dbReference>
<keyword evidence="2 5" id="KW-0812">Transmembrane</keyword>
<dbReference type="InterPro" id="IPR002913">
    <property type="entry name" value="START_lipid-bd_dom"/>
</dbReference>
<dbReference type="InterPro" id="IPR023393">
    <property type="entry name" value="START-like_dom_sf"/>
</dbReference>
<evidence type="ECO:0000256" key="1">
    <source>
        <dbReference type="ARBA" id="ARBA00004141"/>
    </source>
</evidence>
<sequence length="569" mass="65145">MSTLYPPMNQRGLPTNPYTEFPPTPQSRGYPPHMSDDFISGYMEEGRMSVVRRFFCLFVTFDLVFISLLWLISVMITGDNIRNAFDSQIVHYSIYTSLFDIVMAAICRFTVLLLFYALIYMNHWIIIALSTAGSCAFLVSKVFVYDWTQHQEPVFQVLLVLVSFILAWGEAWFLDCRVIPQENYARSFGWTISPGNPSINHAPASMLNPFLQSLTHSLHPESVANFYSPFESIHNSDDEDDKEEEYKEMGIECVKKAFNLLQESSDWKVEKVTNKGDTIKSTHKDRIGKVFKLTGTVKYPAKLLLKELFYNIEHVPTWNPTLLESKIVRKIDNHTDISYQATTASGGGMVKSRDFINLRCWQLFLDGKIVENYDVNTDTLSPINETEENFSDLDEKPNSHKIASSLKFESEHMHDKVAFQTLSKSLGAKNFGFDSEGFADAASNFPAEISHEISNPVAIQHQNTPWQEKVYMSAAVSIDYPSVPLNSKYIRAQNIISCWAFREIQNKADTCIFEWLLCLDLKGYIPKYVLDQSYTTFMQDYMIYLRKHVREITAQGSVESIAEEDKEGS</sequence>
<evidence type="ECO:0000256" key="2">
    <source>
        <dbReference type="ARBA" id="ARBA00022692"/>
    </source>
</evidence>
<dbReference type="AlphaFoldDB" id="A0A336ML17"/>